<dbReference type="Proteomes" id="UP000326565">
    <property type="component" value="Unassembled WGS sequence"/>
</dbReference>
<dbReference type="AlphaFoldDB" id="A0A5N5WJS3"/>
<dbReference type="InterPro" id="IPR035994">
    <property type="entry name" value="Nucleoside_phosphorylase_sf"/>
</dbReference>
<dbReference type="PANTHER" id="PTHR46082">
    <property type="entry name" value="ATP/GTP-BINDING PROTEIN-RELATED"/>
    <property type="match status" value="1"/>
</dbReference>
<reference evidence="1 2" key="1">
    <citation type="submission" date="2019-04" db="EMBL/GenBank/DDBJ databases">
        <title>Friends and foes A comparative genomics study of 23 Aspergillus species from section Flavi.</title>
        <authorList>
            <consortium name="DOE Joint Genome Institute"/>
            <person name="Kjaerbolling I."/>
            <person name="Vesth T."/>
            <person name="Frisvad J.C."/>
            <person name="Nybo J.L."/>
            <person name="Theobald S."/>
            <person name="Kildgaard S."/>
            <person name="Isbrandt T."/>
            <person name="Kuo A."/>
            <person name="Sato A."/>
            <person name="Lyhne E.K."/>
            <person name="Kogle M.E."/>
            <person name="Wiebenga A."/>
            <person name="Kun R.S."/>
            <person name="Lubbers R.J."/>
            <person name="Makela M.R."/>
            <person name="Barry K."/>
            <person name="Chovatia M."/>
            <person name="Clum A."/>
            <person name="Daum C."/>
            <person name="Haridas S."/>
            <person name="He G."/>
            <person name="LaButti K."/>
            <person name="Lipzen A."/>
            <person name="Mondo S."/>
            <person name="Riley R."/>
            <person name="Salamov A."/>
            <person name="Simmons B.A."/>
            <person name="Magnuson J.K."/>
            <person name="Henrissat B."/>
            <person name="Mortensen U.H."/>
            <person name="Larsen T.O."/>
            <person name="Devries R.P."/>
            <person name="Grigoriev I.V."/>
            <person name="Machida M."/>
            <person name="Baker S.E."/>
            <person name="Andersen M.R."/>
        </authorList>
    </citation>
    <scope>NUCLEOTIDE SEQUENCE [LARGE SCALE GENOMIC DNA]</scope>
    <source>
        <strain evidence="1 2">CBS 151.66</strain>
    </source>
</reference>
<dbReference type="PANTHER" id="PTHR46082:SF11">
    <property type="entry name" value="AAA+ ATPASE DOMAIN-CONTAINING PROTEIN-RELATED"/>
    <property type="match status" value="1"/>
</dbReference>
<name>A0A5N5WJS3_9EURO</name>
<dbReference type="InterPro" id="IPR053137">
    <property type="entry name" value="NLR-like"/>
</dbReference>
<evidence type="ECO:0000313" key="1">
    <source>
        <dbReference type="EMBL" id="KAB8067907.1"/>
    </source>
</evidence>
<sequence>MAESFVKELVGCCVVAPGVYGTTSAGTVATRMLATFPSIRFSLKVGIGAGAPSSEADIRLGDVVVSKPTGRFGGVVQYDFGKALAKDKFALTGAFEQTPTTEYMVNGHRIVKFMSEMAERHPQMEGPPRATDAPMIHYGGIASGNQVIKYGQTRDRLAQQLGGNICFEMEACLVIRGISDYADSHKNKGWQKYAAAAAAAAAYAKQFFFMTPARQVEITPKAT</sequence>
<dbReference type="GO" id="GO:0009116">
    <property type="term" value="P:nucleoside metabolic process"/>
    <property type="evidence" value="ECO:0007669"/>
    <property type="project" value="InterPro"/>
</dbReference>
<dbReference type="SUPFAM" id="SSF53167">
    <property type="entry name" value="Purine and uridine phosphorylases"/>
    <property type="match status" value="1"/>
</dbReference>
<dbReference type="EMBL" id="ML732433">
    <property type="protein sequence ID" value="KAB8067907.1"/>
    <property type="molecule type" value="Genomic_DNA"/>
</dbReference>
<dbReference type="GO" id="GO:0003824">
    <property type="term" value="F:catalytic activity"/>
    <property type="evidence" value="ECO:0007669"/>
    <property type="project" value="InterPro"/>
</dbReference>
<evidence type="ECO:0000313" key="2">
    <source>
        <dbReference type="Proteomes" id="UP000326565"/>
    </source>
</evidence>
<dbReference type="Gene3D" id="3.40.50.1580">
    <property type="entry name" value="Nucleoside phosphorylase domain"/>
    <property type="match status" value="1"/>
</dbReference>
<keyword evidence="2" id="KW-1185">Reference proteome</keyword>
<proteinExistence type="predicted"/>
<dbReference type="OrthoDB" id="1577640at2759"/>
<organism evidence="1 2">
    <name type="scientific">Aspergillus leporis</name>
    <dbReference type="NCBI Taxonomy" id="41062"/>
    <lineage>
        <taxon>Eukaryota</taxon>
        <taxon>Fungi</taxon>
        <taxon>Dikarya</taxon>
        <taxon>Ascomycota</taxon>
        <taxon>Pezizomycotina</taxon>
        <taxon>Eurotiomycetes</taxon>
        <taxon>Eurotiomycetidae</taxon>
        <taxon>Eurotiales</taxon>
        <taxon>Aspergillaceae</taxon>
        <taxon>Aspergillus</taxon>
        <taxon>Aspergillus subgen. Circumdati</taxon>
    </lineage>
</organism>
<protein>
    <submittedName>
        <fullName evidence="1">Nucleoside phosphorylase domain-containing protein</fullName>
    </submittedName>
</protein>
<accession>A0A5N5WJS3</accession>
<gene>
    <name evidence="1" type="ORF">BDV29DRAFT_196086</name>
</gene>